<dbReference type="PATRIC" id="fig|1423735.3.peg.1120"/>
<feature type="domain" description="SHSP" evidence="3">
    <location>
        <begin position="36"/>
        <end position="149"/>
    </location>
</feature>
<dbReference type="InterPro" id="IPR002068">
    <property type="entry name" value="A-crystallin/Hsp20_dom"/>
</dbReference>
<dbReference type="InterPro" id="IPR031107">
    <property type="entry name" value="Small_HSP"/>
</dbReference>
<dbReference type="RefSeq" id="WP_057823810.1">
    <property type="nucleotide sequence ID" value="NZ_AZFX01000031.1"/>
</dbReference>
<dbReference type="Pfam" id="PF00011">
    <property type="entry name" value="HSP20"/>
    <property type="match status" value="1"/>
</dbReference>
<gene>
    <name evidence="4" type="ORF">FC15_GL001077</name>
</gene>
<dbReference type="AlphaFoldDB" id="A0A0R1W0T0"/>
<dbReference type="PANTHER" id="PTHR11527">
    <property type="entry name" value="HEAT-SHOCK PROTEIN 20 FAMILY MEMBER"/>
    <property type="match status" value="1"/>
</dbReference>
<reference evidence="4 5" key="1">
    <citation type="journal article" date="2015" name="Genome Announc.">
        <title>Expanding the biotechnology potential of lactobacilli through comparative genomics of 213 strains and associated genera.</title>
        <authorList>
            <person name="Sun Z."/>
            <person name="Harris H.M."/>
            <person name="McCann A."/>
            <person name="Guo C."/>
            <person name="Argimon S."/>
            <person name="Zhang W."/>
            <person name="Yang X."/>
            <person name="Jeffery I.B."/>
            <person name="Cooney J.C."/>
            <person name="Kagawa T.F."/>
            <person name="Liu W."/>
            <person name="Song Y."/>
            <person name="Salvetti E."/>
            <person name="Wrobel A."/>
            <person name="Rasinkangas P."/>
            <person name="Parkhill J."/>
            <person name="Rea M.C."/>
            <person name="O'Sullivan O."/>
            <person name="Ritari J."/>
            <person name="Douillard F.P."/>
            <person name="Paul Ross R."/>
            <person name="Yang R."/>
            <person name="Briner A.E."/>
            <person name="Felis G.E."/>
            <person name="de Vos W.M."/>
            <person name="Barrangou R."/>
            <person name="Klaenhammer T.R."/>
            <person name="Caufield P.W."/>
            <person name="Cui Y."/>
            <person name="Zhang H."/>
            <person name="O'Toole P.W."/>
        </authorList>
    </citation>
    <scope>NUCLEOTIDE SEQUENCE [LARGE SCALE GENOMIC DNA]</scope>
    <source>
        <strain evidence="4 5">DSM 17758</strain>
    </source>
</reference>
<dbReference type="STRING" id="1423735.FC15_GL001077"/>
<comment type="similarity">
    <text evidence="1 2">Belongs to the small heat shock protein (HSP20) family.</text>
</comment>
<dbReference type="Gene3D" id="2.60.40.790">
    <property type="match status" value="1"/>
</dbReference>
<sequence>MANDLMNRRNDLFGGLNDWFNDDHFFNNLGRTLYGLSESTHDLKTDIKETDKDYQLSVELPGLDKKDIEVSYDQDVLRISGKRDSFADQADKDGNTIMSERRYGQFVRQYRLPNVNADQITGKYNKGVLQITLPKTEPEKKSDHRIEIQ</sequence>
<organism evidence="4 5">
    <name type="scientific">Lapidilactobacillus concavus DSM 17758</name>
    <dbReference type="NCBI Taxonomy" id="1423735"/>
    <lineage>
        <taxon>Bacteria</taxon>
        <taxon>Bacillati</taxon>
        <taxon>Bacillota</taxon>
        <taxon>Bacilli</taxon>
        <taxon>Lactobacillales</taxon>
        <taxon>Lactobacillaceae</taxon>
        <taxon>Lapidilactobacillus</taxon>
    </lineage>
</organism>
<evidence type="ECO:0000256" key="1">
    <source>
        <dbReference type="PROSITE-ProRule" id="PRU00285"/>
    </source>
</evidence>
<keyword evidence="5" id="KW-1185">Reference proteome</keyword>
<dbReference type="CDD" id="cd06471">
    <property type="entry name" value="ACD_LpsHSP_like"/>
    <property type="match status" value="1"/>
</dbReference>
<dbReference type="PROSITE" id="PS01031">
    <property type="entry name" value="SHSP"/>
    <property type="match status" value="1"/>
</dbReference>
<evidence type="ECO:0000313" key="5">
    <source>
        <dbReference type="Proteomes" id="UP000051315"/>
    </source>
</evidence>
<accession>A0A0R1W0T0</accession>
<dbReference type="OrthoDB" id="9811615at2"/>
<comment type="caution">
    <text evidence="4">The sequence shown here is derived from an EMBL/GenBank/DDBJ whole genome shotgun (WGS) entry which is preliminary data.</text>
</comment>
<dbReference type="InterPro" id="IPR008978">
    <property type="entry name" value="HSP20-like_chaperone"/>
</dbReference>
<keyword evidence="4" id="KW-0346">Stress response</keyword>
<proteinExistence type="inferred from homology"/>
<protein>
    <submittedName>
        <fullName evidence="4">Heat shock protein Hsp20</fullName>
    </submittedName>
</protein>
<dbReference type="EMBL" id="AZFX01000031">
    <property type="protein sequence ID" value="KRM11151.1"/>
    <property type="molecule type" value="Genomic_DNA"/>
</dbReference>
<dbReference type="SUPFAM" id="SSF49764">
    <property type="entry name" value="HSP20-like chaperones"/>
    <property type="match status" value="1"/>
</dbReference>
<dbReference type="Proteomes" id="UP000051315">
    <property type="component" value="Unassembled WGS sequence"/>
</dbReference>
<evidence type="ECO:0000313" key="4">
    <source>
        <dbReference type="EMBL" id="KRM11151.1"/>
    </source>
</evidence>
<evidence type="ECO:0000259" key="3">
    <source>
        <dbReference type="PROSITE" id="PS01031"/>
    </source>
</evidence>
<name>A0A0R1W0T0_9LACO</name>
<evidence type="ECO:0000256" key="2">
    <source>
        <dbReference type="RuleBase" id="RU003616"/>
    </source>
</evidence>